<accession>L7F7Z1</accession>
<reference evidence="2 3" key="1">
    <citation type="journal article" date="2011" name="Plasmid">
        <title>Streptomyces turgidiscabies Car8 contains a modular pathogenicity island that shares virulence genes with other actinobacterial plant pathogens.</title>
        <authorList>
            <person name="Huguet-Tapia J.C."/>
            <person name="Badger J.H."/>
            <person name="Loria R."/>
            <person name="Pettis G.S."/>
        </authorList>
    </citation>
    <scope>NUCLEOTIDE SEQUENCE [LARGE SCALE GENOMIC DNA]</scope>
    <source>
        <strain evidence="2 3">Car8</strain>
    </source>
</reference>
<gene>
    <name evidence="2" type="ORF">STRTUCAR8_04118</name>
</gene>
<evidence type="ECO:0000256" key="1">
    <source>
        <dbReference type="SAM" id="SignalP"/>
    </source>
</evidence>
<evidence type="ECO:0000313" key="2">
    <source>
        <dbReference type="EMBL" id="ELP67126.1"/>
    </source>
</evidence>
<dbReference type="SUPFAM" id="SSF89392">
    <property type="entry name" value="Prokaryotic lipoproteins and lipoprotein localization factors"/>
    <property type="match status" value="1"/>
</dbReference>
<dbReference type="RefSeq" id="WP_006377752.1">
    <property type="nucleotide sequence ID" value="NZ_AEJB01000312.1"/>
</dbReference>
<dbReference type="GeneID" id="97405010"/>
<evidence type="ECO:0000313" key="3">
    <source>
        <dbReference type="Proteomes" id="UP000010931"/>
    </source>
</evidence>
<feature type="signal peptide" evidence="1">
    <location>
        <begin position="1"/>
        <end position="25"/>
    </location>
</feature>
<dbReference type="STRING" id="85558.T45_07878"/>
<sequence length="280" mass="29391">MKLRQTAAWAGFTAVALVAASGCGAQTVKHAAEAVDDTGAIMAALARATDRTEALGSAEVSVSTDLGNSTGPIAMEGTYSWGDGFAYDVEMDTKAAQMQQLQDDPTIHALFVDGDYYYNVDPQPVGPFKGKKWMKLDGSVVLGEKGAQAVTAGGGGSPTASMRSLKYAKDVEDLGVETLNGQHTTHYRAVIDQSRMGNLKDAYGNKGSLLDSATGGVTSIDMDVWVGAKNLPVRIKQKFGKMTVTMDFRKFGATADVKAPPAAQVADVSELVKRSAGKQG</sequence>
<dbReference type="Gene3D" id="2.50.20.20">
    <property type="match status" value="1"/>
</dbReference>
<dbReference type="PATRIC" id="fig|698760.3.peg.4118"/>
<organism evidence="2 3">
    <name type="scientific">Streptomyces turgidiscabies (strain Car8)</name>
    <dbReference type="NCBI Taxonomy" id="698760"/>
    <lineage>
        <taxon>Bacteria</taxon>
        <taxon>Bacillati</taxon>
        <taxon>Actinomycetota</taxon>
        <taxon>Actinomycetes</taxon>
        <taxon>Kitasatosporales</taxon>
        <taxon>Streptomycetaceae</taxon>
        <taxon>Streptomyces</taxon>
    </lineage>
</organism>
<dbReference type="EMBL" id="AEJB01000312">
    <property type="protein sequence ID" value="ELP67126.1"/>
    <property type="molecule type" value="Genomic_DNA"/>
</dbReference>
<proteinExistence type="predicted"/>
<name>L7F7Z1_STRT8</name>
<feature type="chain" id="PRO_5038717874" evidence="1">
    <location>
        <begin position="26"/>
        <end position="280"/>
    </location>
</feature>
<dbReference type="AlphaFoldDB" id="L7F7Z1"/>
<dbReference type="PROSITE" id="PS51257">
    <property type="entry name" value="PROKAR_LIPOPROTEIN"/>
    <property type="match status" value="1"/>
</dbReference>
<comment type="caution">
    <text evidence="2">The sequence shown here is derived from an EMBL/GenBank/DDBJ whole genome shotgun (WGS) entry which is preliminary data.</text>
</comment>
<keyword evidence="3" id="KW-1185">Reference proteome</keyword>
<keyword evidence="2" id="KW-0449">Lipoprotein</keyword>
<protein>
    <submittedName>
        <fullName evidence="2">Putative lipoprotein</fullName>
    </submittedName>
</protein>
<keyword evidence="1" id="KW-0732">Signal</keyword>
<dbReference type="Proteomes" id="UP000010931">
    <property type="component" value="Unassembled WGS sequence"/>
</dbReference>
<dbReference type="InterPro" id="IPR029046">
    <property type="entry name" value="LolA/LolB/LppX"/>
</dbReference>